<dbReference type="GO" id="GO:0016746">
    <property type="term" value="F:acyltransferase activity"/>
    <property type="evidence" value="ECO:0007669"/>
    <property type="project" value="UniProtKB-KW"/>
</dbReference>
<keyword evidence="2" id="KW-0472">Membrane</keyword>
<dbReference type="EMBL" id="MTSL01000196">
    <property type="protein sequence ID" value="PJF17017.1"/>
    <property type="molecule type" value="Genomic_DNA"/>
</dbReference>
<evidence type="ECO:0000256" key="2">
    <source>
        <dbReference type="SAM" id="Phobius"/>
    </source>
</evidence>
<feature type="transmembrane region" description="Helical" evidence="2">
    <location>
        <begin position="109"/>
        <end position="127"/>
    </location>
</feature>
<protein>
    <submittedName>
        <fullName evidence="3">O-acyltransferase</fullName>
    </submittedName>
</protein>
<feature type="non-terminal residue" evidence="3">
    <location>
        <position position="183"/>
    </location>
</feature>
<feature type="compositionally biased region" description="Basic and acidic residues" evidence="1">
    <location>
        <begin position="15"/>
        <end position="27"/>
    </location>
</feature>
<gene>
    <name evidence="3" type="ORF">PSACC_03169</name>
</gene>
<organism evidence="3 4">
    <name type="scientific">Paramicrosporidium saccamoebae</name>
    <dbReference type="NCBI Taxonomy" id="1246581"/>
    <lineage>
        <taxon>Eukaryota</taxon>
        <taxon>Fungi</taxon>
        <taxon>Fungi incertae sedis</taxon>
        <taxon>Cryptomycota</taxon>
        <taxon>Cryptomycota incertae sedis</taxon>
        <taxon>Paramicrosporidium</taxon>
    </lineage>
</organism>
<dbReference type="AlphaFoldDB" id="A0A2H9TGW9"/>
<keyword evidence="3" id="KW-0808">Transferase</keyword>
<evidence type="ECO:0000313" key="4">
    <source>
        <dbReference type="Proteomes" id="UP000240830"/>
    </source>
</evidence>
<feature type="region of interest" description="Disordered" evidence="1">
    <location>
        <begin position="1"/>
        <end position="28"/>
    </location>
</feature>
<feature type="transmembrane region" description="Helical" evidence="2">
    <location>
        <begin position="70"/>
        <end position="88"/>
    </location>
</feature>
<evidence type="ECO:0000313" key="3">
    <source>
        <dbReference type="EMBL" id="PJF17017.1"/>
    </source>
</evidence>
<reference evidence="3 4" key="1">
    <citation type="submission" date="2016-10" db="EMBL/GenBank/DDBJ databases">
        <title>The genome of Paramicrosporidium saccamoebae is the missing link in understanding Cryptomycota and Microsporidia evolution.</title>
        <authorList>
            <person name="Quandt C.A."/>
            <person name="Beaudet D."/>
            <person name="Corsaro D."/>
            <person name="Michel R."/>
            <person name="Corradi N."/>
            <person name="James T."/>
        </authorList>
    </citation>
    <scope>NUCLEOTIDE SEQUENCE [LARGE SCALE GENOMIC DNA]</scope>
    <source>
        <strain evidence="3 4">KSL3</strain>
    </source>
</reference>
<accession>A0A2H9TGW9</accession>
<keyword evidence="4" id="KW-1185">Reference proteome</keyword>
<evidence type="ECO:0000256" key="1">
    <source>
        <dbReference type="SAM" id="MobiDB-lite"/>
    </source>
</evidence>
<keyword evidence="2" id="KW-1133">Transmembrane helix</keyword>
<keyword evidence="2" id="KW-0812">Transmembrane</keyword>
<proteinExistence type="predicted"/>
<dbReference type="Proteomes" id="UP000240830">
    <property type="component" value="Unassembled WGS sequence"/>
</dbReference>
<comment type="caution">
    <text evidence="3">The sequence shown here is derived from an EMBL/GenBank/DDBJ whole genome shotgun (WGS) entry which is preliminary data.</text>
</comment>
<feature type="transmembrane region" description="Helical" evidence="2">
    <location>
        <begin position="147"/>
        <end position="165"/>
    </location>
</feature>
<sequence>MSPNLQEPHLRRTAARRDLEPTEKPTEEPLEATLNVQLETPTRRRANFQARISILDREGLDEKAPPMRGFLALFWITMTLYAAASMYRNSGSYFLGVSLQLWRSSYRDFEALLIMIAAIYLYTYVALPYQLLVAKGYFRWNEPFTRLAVQNGIQIVPVLMALFVARYRSWPHLQTGSLLIFAI</sequence>
<keyword evidence="3" id="KW-0012">Acyltransferase</keyword>
<name>A0A2H9TGW9_9FUNG</name>